<name>A0A1G9G1R9_9BACT</name>
<keyword evidence="4 6" id="KW-1133">Transmembrane helix</keyword>
<dbReference type="OrthoDB" id="9810556at2"/>
<comment type="similarity">
    <text evidence="2">Belongs to the EamA transporter family.</text>
</comment>
<proteinExistence type="inferred from homology"/>
<feature type="transmembrane region" description="Helical" evidence="6">
    <location>
        <begin position="125"/>
        <end position="144"/>
    </location>
</feature>
<feature type="transmembrane region" description="Helical" evidence="6">
    <location>
        <begin position="69"/>
        <end position="87"/>
    </location>
</feature>
<dbReference type="PANTHER" id="PTHR32322:SF2">
    <property type="entry name" value="EAMA DOMAIN-CONTAINING PROTEIN"/>
    <property type="match status" value="1"/>
</dbReference>
<feature type="domain" description="EamA" evidence="7">
    <location>
        <begin position="156"/>
        <end position="291"/>
    </location>
</feature>
<dbReference type="Proteomes" id="UP000199053">
    <property type="component" value="Unassembled WGS sequence"/>
</dbReference>
<gene>
    <name evidence="8" type="ORF">SAMN05660337_1798</name>
</gene>
<dbReference type="InterPro" id="IPR050638">
    <property type="entry name" value="AA-Vitamin_Transporters"/>
</dbReference>
<feature type="transmembrane region" description="Helical" evidence="6">
    <location>
        <begin position="220"/>
        <end position="241"/>
    </location>
</feature>
<evidence type="ECO:0000256" key="5">
    <source>
        <dbReference type="ARBA" id="ARBA00023136"/>
    </source>
</evidence>
<feature type="transmembrane region" description="Helical" evidence="6">
    <location>
        <begin position="156"/>
        <end position="174"/>
    </location>
</feature>
<keyword evidence="9" id="KW-1185">Reference proteome</keyword>
<reference evidence="9" key="1">
    <citation type="submission" date="2016-10" db="EMBL/GenBank/DDBJ databases">
        <authorList>
            <person name="Varghese N."/>
            <person name="Submissions S."/>
        </authorList>
    </citation>
    <scope>NUCLEOTIDE SEQUENCE [LARGE SCALE GENOMIC DNA]</scope>
    <source>
        <strain evidence="9">DSM 16995</strain>
    </source>
</reference>
<evidence type="ECO:0000256" key="6">
    <source>
        <dbReference type="SAM" id="Phobius"/>
    </source>
</evidence>
<dbReference type="RefSeq" id="WP_092160218.1">
    <property type="nucleotide sequence ID" value="NZ_FNGA01000002.1"/>
</dbReference>
<sequence>MTSNSKHLPIIAFVLLGVIWGSNFICMKLASELISPAQIVLFRTIFGFFPVLIYALVKKSLCLDHLKHSAHFLVMALLATSLNYYCFVKGTSLLLTGVAGALSGSIPLFTFILAILFIPEEKPSLMKIVGIAIGFIGVVIIARPSGDSLLSSNFEGVFYMVAGSLSVGSSFVYARKFITPLNIPASAITTYQLGFAMILLSLTTSYDGMSAIWTSYNASIGLIVGLGLLGTGLAYIIYYYIASKMGAVTASSVSYIPPLVALVIGSAIVGEPIELVDYFATALIFAGVYMLRRK</sequence>
<evidence type="ECO:0000256" key="2">
    <source>
        <dbReference type="ARBA" id="ARBA00007362"/>
    </source>
</evidence>
<dbReference type="InterPro" id="IPR000620">
    <property type="entry name" value="EamA_dom"/>
</dbReference>
<keyword evidence="3 6" id="KW-0812">Transmembrane</keyword>
<feature type="transmembrane region" description="Helical" evidence="6">
    <location>
        <begin position="93"/>
        <end position="118"/>
    </location>
</feature>
<feature type="transmembrane region" description="Helical" evidence="6">
    <location>
        <begin position="275"/>
        <end position="291"/>
    </location>
</feature>
<evidence type="ECO:0000256" key="3">
    <source>
        <dbReference type="ARBA" id="ARBA00022692"/>
    </source>
</evidence>
<evidence type="ECO:0000313" key="9">
    <source>
        <dbReference type="Proteomes" id="UP000199053"/>
    </source>
</evidence>
<comment type="subcellular location">
    <subcellularLocation>
        <location evidence="1">Membrane</location>
        <topology evidence="1">Multi-pass membrane protein</topology>
    </subcellularLocation>
</comment>
<dbReference type="SUPFAM" id="SSF103481">
    <property type="entry name" value="Multidrug resistance efflux transporter EmrE"/>
    <property type="match status" value="2"/>
</dbReference>
<dbReference type="InterPro" id="IPR037185">
    <property type="entry name" value="EmrE-like"/>
</dbReference>
<dbReference type="EMBL" id="FNGA01000002">
    <property type="protein sequence ID" value="SDK94600.1"/>
    <property type="molecule type" value="Genomic_DNA"/>
</dbReference>
<feature type="transmembrane region" description="Helical" evidence="6">
    <location>
        <begin position="248"/>
        <end position="269"/>
    </location>
</feature>
<accession>A0A1G9G1R9</accession>
<feature type="domain" description="EamA" evidence="7">
    <location>
        <begin position="10"/>
        <end position="142"/>
    </location>
</feature>
<keyword evidence="5 6" id="KW-0472">Membrane</keyword>
<evidence type="ECO:0000313" key="8">
    <source>
        <dbReference type="EMBL" id="SDK94600.1"/>
    </source>
</evidence>
<organism evidence="8 9">
    <name type="scientific">Maridesulfovibrio ferrireducens</name>
    <dbReference type="NCBI Taxonomy" id="246191"/>
    <lineage>
        <taxon>Bacteria</taxon>
        <taxon>Pseudomonadati</taxon>
        <taxon>Thermodesulfobacteriota</taxon>
        <taxon>Desulfovibrionia</taxon>
        <taxon>Desulfovibrionales</taxon>
        <taxon>Desulfovibrionaceae</taxon>
        <taxon>Maridesulfovibrio</taxon>
    </lineage>
</organism>
<dbReference type="GO" id="GO:0016020">
    <property type="term" value="C:membrane"/>
    <property type="evidence" value="ECO:0007669"/>
    <property type="project" value="UniProtKB-SubCell"/>
</dbReference>
<feature type="transmembrane region" description="Helical" evidence="6">
    <location>
        <begin position="37"/>
        <end position="57"/>
    </location>
</feature>
<evidence type="ECO:0000256" key="4">
    <source>
        <dbReference type="ARBA" id="ARBA00022989"/>
    </source>
</evidence>
<dbReference type="STRING" id="246191.SAMN05660337_1798"/>
<dbReference type="PANTHER" id="PTHR32322">
    <property type="entry name" value="INNER MEMBRANE TRANSPORTER"/>
    <property type="match status" value="1"/>
</dbReference>
<dbReference type="Pfam" id="PF00892">
    <property type="entry name" value="EamA"/>
    <property type="match status" value="2"/>
</dbReference>
<evidence type="ECO:0000259" key="7">
    <source>
        <dbReference type="Pfam" id="PF00892"/>
    </source>
</evidence>
<evidence type="ECO:0000256" key="1">
    <source>
        <dbReference type="ARBA" id="ARBA00004141"/>
    </source>
</evidence>
<protein>
    <submittedName>
        <fullName evidence="8">EamA domain-containing membrane protein RarD</fullName>
    </submittedName>
</protein>
<dbReference type="AlphaFoldDB" id="A0A1G9G1R9"/>
<feature type="transmembrane region" description="Helical" evidence="6">
    <location>
        <begin position="181"/>
        <end position="200"/>
    </location>
</feature>